<dbReference type="Pfam" id="PF00047">
    <property type="entry name" value="ig"/>
    <property type="match status" value="1"/>
</dbReference>
<accession>S7MZV7</accession>
<dbReference type="InterPro" id="IPR003599">
    <property type="entry name" value="Ig_sub"/>
</dbReference>
<evidence type="ECO:0000313" key="3">
    <source>
        <dbReference type="EMBL" id="EPQ09150.1"/>
    </source>
</evidence>
<feature type="domain" description="Ig-like" evidence="2">
    <location>
        <begin position="1989"/>
        <end position="2057"/>
    </location>
</feature>
<dbReference type="GO" id="GO:0007411">
    <property type="term" value="P:axon guidance"/>
    <property type="evidence" value="ECO:0007669"/>
    <property type="project" value="TreeGrafter"/>
</dbReference>
<feature type="domain" description="Ig-like" evidence="2">
    <location>
        <begin position="1894"/>
        <end position="1985"/>
    </location>
</feature>
<feature type="domain" description="Ig-like" evidence="2">
    <location>
        <begin position="435"/>
        <end position="521"/>
    </location>
</feature>
<protein>
    <submittedName>
        <fullName evidence="3">Hemicentin-1</fullName>
    </submittedName>
</protein>
<dbReference type="FunFam" id="2.60.40.10:FF:001139">
    <property type="entry name" value="Hemicentin 1"/>
    <property type="match status" value="1"/>
</dbReference>
<dbReference type="FunFam" id="2.60.40.10:FF:000890">
    <property type="entry name" value="Hemicentin 1"/>
    <property type="match status" value="1"/>
</dbReference>
<feature type="domain" description="Ig-like" evidence="2">
    <location>
        <begin position="254"/>
        <end position="341"/>
    </location>
</feature>
<feature type="domain" description="Ig-like" evidence="2">
    <location>
        <begin position="1326"/>
        <end position="1414"/>
    </location>
</feature>
<feature type="domain" description="Ig-like" evidence="2">
    <location>
        <begin position="649"/>
        <end position="735"/>
    </location>
</feature>
<dbReference type="FunFam" id="2.60.40.10:FF:001315">
    <property type="entry name" value="Hemicentin 1"/>
    <property type="match status" value="1"/>
</dbReference>
<dbReference type="FunFam" id="2.60.40.10:FF:000130">
    <property type="entry name" value="Hemicentin 1"/>
    <property type="match status" value="4"/>
</dbReference>
<dbReference type="FunFam" id="2.60.40.10:FF:000990">
    <property type="entry name" value="Hemicentin 1"/>
    <property type="match status" value="1"/>
</dbReference>
<dbReference type="FunFam" id="2.60.40.10:FF:001075">
    <property type="entry name" value="Hemicentin 1"/>
    <property type="match status" value="1"/>
</dbReference>
<dbReference type="SMART" id="SM00409">
    <property type="entry name" value="IG"/>
    <property type="match status" value="20"/>
</dbReference>
<dbReference type="Gene3D" id="2.60.40.10">
    <property type="entry name" value="Immunoglobulins"/>
    <property type="match status" value="21"/>
</dbReference>
<dbReference type="FunFam" id="2.60.40.10:FF:000594">
    <property type="entry name" value="Hemicentin 1"/>
    <property type="match status" value="1"/>
</dbReference>
<dbReference type="FunFam" id="2.60.40.10:FF:000739">
    <property type="entry name" value="Hemicentin 1"/>
    <property type="match status" value="1"/>
</dbReference>
<dbReference type="InterPro" id="IPR003598">
    <property type="entry name" value="Ig_sub2"/>
</dbReference>
<dbReference type="PROSITE" id="PS50835">
    <property type="entry name" value="IG_LIKE"/>
    <property type="match status" value="21"/>
</dbReference>
<dbReference type="Proteomes" id="UP000052978">
    <property type="component" value="Unassembled WGS sequence"/>
</dbReference>
<feature type="domain" description="Ig-like" evidence="2">
    <location>
        <begin position="165"/>
        <end position="251"/>
    </location>
</feature>
<feature type="domain" description="Ig-like" evidence="2">
    <location>
        <begin position="1419"/>
        <end position="1507"/>
    </location>
</feature>
<dbReference type="InterPro" id="IPR013098">
    <property type="entry name" value="Ig_I-set"/>
</dbReference>
<dbReference type="EMBL" id="KE162646">
    <property type="protein sequence ID" value="EPQ09150.1"/>
    <property type="molecule type" value="Genomic_DNA"/>
</dbReference>
<dbReference type="SMART" id="SM00408">
    <property type="entry name" value="IGc2"/>
    <property type="match status" value="19"/>
</dbReference>
<dbReference type="GO" id="GO:0005886">
    <property type="term" value="C:plasma membrane"/>
    <property type="evidence" value="ECO:0007669"/>
    <property type="project" value="TreeGrafter"/>
</dbReference>
<dbReference type="Pfam" id="PF07679">
    <property type="entry name" value="I-set"/>
    <property type="match status" value="15"/>
</dbReference>
<feature type="domain" description="Ig-like" evidence="2">
    <location>
        <begin position="346"/>
        <end position="431"/>
    </location>
</feature>
<sequence>MHLHYRIIVQFRILSSEPQLLDIDLTKHPTVSNIGVPSGRHSVRITGLSTIDFRAGFSRKPTLDFKKTVSRPVQGIPTYVLLNTSGISIPARVDRLELLSISGGSLKTIPVKYYPERKPYGIWNISDFMPPSEAFFLKVAGYDKDDYLFQRVSSVSFSSIVPDAPKVTMPKKTPGYYLQPGRIPCSVESLLPFTLSFVRNGLKLGVDQYLKESASVNWDIEKVTLSDEGSYECIAASSAGTGRAQTFFDVSEPPPVIQVPANVTVAPGERAVLTCLVISAVDYNLTWQRNDRDVRLADPARMRTLANLSLELRTVKFTDAGEYRCLVSNEGGSSAASVFLTVQEPPKVTVMPKNQSFTGGSEVSIMCSATGYPKPKVAWTMNDMFIVGSHRYRMTSEGTLFIRNAVPKDAGIYGCLASNSAGTDKQTSTLRYKAPKLIVVQSELLVALGDTTVMECKTSGVPPPQVKWFKGDLELRPSTFLIIDPLVGLLKIPETQDLDAGDYTCVAVNEAGRATGKITLDVGYLWASDKGTYICEAENHFGKIQSQTTITVTGLVAPLIGISPSVTSVIEGQQLTLPCALLAGNPIPERRWIKNSATLVQNPYITVRSDGSLHIERVRLQDGGEYTCVASNVAGTINKTTTVDVHVLPTIQHGQQILSTIEGIPVTLPCKASGIPKPSITWSKKGELISTSNAKFSAGADGSLYVVSPGGEESGEYVCTATNAAGYAKRKVQLTVYVRPRVFGDQRGLSHDKPVEIAALAGEEVTLPCEVKSLPPPIITWAKESQLISPFSPRHTFLPSGSMKITEARVSDSGMYLCVATNIAGNVTQSVKLSVHVPPKIQRGPKLLKVQVGQRADIPCNAQGTPLPVITWFKGGSAVLVDGVQHVSHPGGMLSISHAMLSDAGAYTCVAANIAGSDETEITLHVQEPPTLEDLEPPYNTPFQERVANQRIAFPCPAKGTPKPTIKWLRNGRELTGREPGISVLDEGTMLVIASVTPYDNGEYICVVVNEAGTTEKKYNLKVHGTPKPTIKWLRNGRELTGREPGISVLDEGTMLVIASVTPYDNGEYICVVVNEAGTTEKKYNLKVHGDPNIELLDRGQVLHLKNARRSDKGRYQCTVSNAAGKQAKDIKLTVHIPPSIKGGNVTTEISALINSVIKLECETRGLPMPAVTWYKDGQPIISSSQALYIDKGQFLHIPRAQVSDSATYTCHVSNVAGTAEKSFHVDVYVPPMIEGDLAVPLNKQVVVTHSLTLECKAAGNPPPVLTWLKDGVPVKASDNIRIEAGGKTLEITSALEVDRGQYVCVATSVAGEKEIYDDVDVLVPPTIKSSGLSERAVVKYKPITLQCIANGIPNPSLTWLKDGQPVSTAQGNFKIQSSGRVLQIAKTLMEDAGRYTCVATNAAGEAQQHIQLHVHEPPSLEDAGKMLNESVVVNNPIQLECKAAGNPLPVITWYKDNRPLAGSTSVAFLNRGQIIEIESAQIADAGIYKCVAINSAGATELYYSLQVHVPPSISGSSNVVAVVVNNLVRLECEARGIPAPSLTWLKDGSPVSGFANGIQVLSGGRILALTSAQISDTGRYTCVAVNAAGEKQRDIDLRVYVPPNIMGEEQNVSVLIGQAVELLCQSDAIPAPTLTWLKDGRPLLKKPGLRISENGSVLKIEDAQVQDTGRYTCEATNVAGKTEKNYNVNIWVPPNIYGSNELAQLTVIEGNLISLLCESSGIPPPHLIWQKKAPPSIIGNHGTPENISVVEKNSVSLTCEASGIPLPSITWLKDGWPISLSSSVRILSGGRTLRLMQTRIEDAGQYACVVRNAAGEERKLFGLSVLGNPVPEITWHKDGQLVQEDDTHHSMSGGRFLQITNAQVSHTGRYTCLASNTAGDKSKSFSLNVLVSPTIAGADSDGSPEDVVVILNSPTSLVCEAYSYPPATITWFKDGTPLESNRNIRILPGGRTLQILNAQEDNAGRYSCVATNEAGEMIKHYEVKVYIPPIINKGDLLGPGLSPKEVKIKVNTTLTLECEAYAIPSASLSWYKDGQASHKIFHLLMVSYRFKWSIIQ</sequence>
<dbReference type="FunFam" id="2.60.40.10:FF:000973">
    <property type="entry name" value="Hemicentin 1"/>
    <property type="match status" value="1"/>
</dbReference>
<dbReference type="SMART" id="SM00406">
    <property type="entry name" value="IGv"/>
    <property type="match status" value="5"/>
</dbReference>
<gene>
    <name evidence="3" type="ORF">D623_10007716</name>
</gene>
<feature type="domain" description="Ig-like" evidence="2">
    <location>
        <begin position="1023"/>
        <end position="1087"/>
    </location>
</feature>
<dbReference type="FunFam" id="2.60.40.10:FF:001252">
    <property type="entry name" value="Hemicentin 1"/>
    <property type="match status" value="1"/>
</dbReference>
<feature type="domain" description="Ig-like" evidence="2">
    <location>
        <begin position="1736"/>
        <end position="1822"/>
    </location>
</feature>
<dbReference type="InterPro" id="IPR013151">
    <property type="entry name" value="Immunoglobulin_dom"/>
</dbReference>
<feature type="domain" description="Ig-like" evidence="2">
    <location>
        <begin position="930"/>
        <end position="1022"/>
    </location>
</feature>
<dbReference type="FunFam" id="2.60.40.10:FF:001133">
    <property type="entry name" value="Hemicentin 1"/>
    <property type="match status" value="1"/>
</dbReference>
<dbReference type="InterPro" id="IPR013106">
    <property type="entry name" value="Ig_V-set"/>
</dbReference>
<name>S7MZV7_MYOBR</name>
<feature type="domain" description="Ig-like" evidence="2">
    <location>
        <begin position="839"/>
        <end position="923"/>
    </location>
</feature>
<dbReference type="CDD" id="cd00096">
    <property type="entry name" value="Ig"/>
    <property type="match status" value="5"/>
</dbReference>
<dbReference type="InterPro" id="IPR013783">
    <property type="entry name" value="Ig-like_fold"/>
</dbReference>
<feature type="domain" description="Ig-like" evidence="2">
    <location>
        <begin position="558"/>
        <end position="644"/>
    </location>
</feature>
<dbReference type="Pfam" id="PF13927">
    <property type="entry name" value="Ig_3"/>
    <property type="match status" value="2"/>
</dbReference>
<proteinExistence type="predicted"/>
<feature type="domain" description="Ig-like" evidence="2">
    <location>
        <begin position="1512"/>
        <end position="1597"/>
    </location>
</feature>
<feature type="domain" description="Ig-like" evidence="2">
    <location>
        <begin position="740"/>
        <end position="834"/>
    </location>
</feature>
<evidence type="ECO:0000259" key="2">
    <source>
        <dbReference type="PROSITE" id="PS50835"/>
    </source>
</evidence>
<organism evidence="3 4">
    <name type="scientific">Myotis brandtii</name>
    <name type="common">Brandt's bat</name>
    <dbReference type="NCBI Taxonomy" id="109478"/>
    <lineage>
        <taxon>Eukaryota</taxon>
        <taxon>Metazoa</taxon>
        <taxon>Chordata</taxon>
        <taxon>Craniata</taxon>
        <taxon>Vertebrata</taxon>
        <taxon>Euteleostomi</taxon>
        <taxon>Mammalia</taxon>
        <taxon>Eutheria</taxon>
        <taxon>Laurasiatheria</taxon>
        <taxon>Chiroptera</taxon>
        <taxon>Yangochiroptera</taxon>
        <taxon>Vespertilionidae</taxon>
        <taxon>Myotis</taxon>
    </lineage>
</organism>
<feature type="domain" description="Ig-like" evidence="2">
    <location>
        <begin position="1604"/>
        <end position="1690"/>
    </location>
</feature>
<reference evidence="3 4" key="1">
    <citation type="journal article" date="2013" name="Nat. Commun.">
        <title>Genome analysis reveals insights into physiology and longevity of the Brandt's bat Myotis brandtii.</title>
        <authorList>
            <person name="Seim I."/>
            <person name="Fang X."/>
            <person name="Xiong Z."/>
            <person name="Lobanov A.V."/>
            <person name="Huang Z."/>
            <person name="Ma S."/>
            <person name="Feng Y."/>
            <person name="Turanov A.A."/>
            <person name="Zhu Y."/>
            <person name="Lenz T.L."/>
            <person name="Gerashchenko M.V."/>
            <person name="Fan D."/>
            <person name="Hee Yim S."/>
            <person name="Yao X."/>
            <person name="Jordan D."/>
            <person name="Xiong Y."/>
            <person name="Ma Y."/>
            <person name="Lyapunov A.N."/>
            <person name="Chen G."/>
            <person name="Kulakova O.I."/>
            <person name="Sun Y."/>
            <person name="Lee S.G."/>
            <person name="Bronson R.T."/>
            <person name="Moskalev A.A."/>
            <person name="Sunyaev S.R."/>
            <person name="Zhang G."/>
            <person name="Krogh A."/>
            <person name="Wang J."/>
            <person name="Gladyshev V.N."/>
        </authorList>
    </citation>
    <scope>NUCLEOTIDE SEQUENCE [LARGE SCALE GENOMIC DNA]</scope>
</reference>
<dbReference type="FunFam" id="2.60.40.10:FF:000726">
    <property type="entry name" value="Hemicentin 1"/>
    <property type="match status" value="1"/>
</dbReference>
<feature type="domain" description="Ig-like" evidence="2">
    <location>
        <begin position="1231"/>
        <end position="1317"/>
    </location>
</feature>
<dbReference type="FunFam" id="2.60.40.10:FF:000186">
    <property type="entry name" value="Hemicentin 1"/>
    <property type="match status" value="1"/>
</dbReference>
<keyword evidence="4" id="KW-1185">Reference proteome</keyword>
<dbReference type="GO" id="GO:0070593">
    <property type="term" value="P:dendrite self-avoidance"/>
    <property type="evidence" value="ECO:0007669"/>
    <property type="project" value="TreeGrafter"/>
</dbReference>
<dbReference type="GO" id="GO:0007156">
    <property type="term" value="P:homophilic cell adhesion via plasma membrane adhesion molecules"/>
    <property type="evidence" value="ECO:0007669"/>
    <property type="project" value="TreeGrafter"/>
</dbReference>
<dbReference type="PANTHER" id="PTHR10075">
    <property type="entry name" value="BASIGIN RELATED"/>
    <property type="match status" value="1"/>
</dbReference>
<dbReference type="SUPFAM" id="SSF48726">
    <property type="entry name" value="Immunoglobulin"/>
    <property type="match status" value="21"/>
</dbReference>
<keyword evidence="1" id="KW-0393">Immunoglobulin domain</keyword>
<evidence type="ECO:0000256" key="1">
    <source>
        <dbReference type="ARBA" id="ARBA00023319"/>
    </source>
</evidence>
<dbReference type="InterPro" id="IPR007110">
    <property type="entry name" value="Ig-like_dom"/>
</dbReference>
<dbReference type="PANTHER" id="PTHR10075:SF14">
    <property type="entry name" value="CELL ADHESION MOLECULE DSCAM2-RELATED"/>
    <property type="match status" value="1"/>
</dbReference>
<dbReference type="GO" id="GO:0030424">
    <property type="term" value="C:axon"/>
    <property type="evidence" value="ECO:0007669"/>
    <property type="project" value="TreeGrafter"/>
</dbReference>
<dbReference type="FunFam" id="2.60.40.10:FF:001021">
    <property type="entry name" value="Hemicentin 1"/>
    <property type="match status" value="1"/>
</dbReference>
<feature type="domain" description="Ig-like" evidence="2">
    <location>
        <begin position="1139"/>
        <end position="1227"/>
    </location>
</feature>
<feature type="domain" description="Ig-like" evidence="2">
    <location>
        <begin position="1823"/>
        <end position="1889"/>
    </location>
</feature>
<feature type="domain" description="Ig-like" evidence="2">
    <location>
        <begin position="1695"/>
        <end position="1732"/>
    </location>
</feature>
<dbReference type="FunFam" id="2.60.40.10:FF:000749">
    <property type="entry name" value="Hemicentin 1"/>
    <property type="match status" value="1"/>
</dbReference>
<dbReference type="InterPro" id="IPR036179">
    <property type="entry name" value="Ig-like_dom_sf"/>
</dbReference>
<evidence type="ECO:0000313" key="4">
    <source>
        <dbReference type="Proteomes" id="UP000052978"/>
    </source>
</evidence>
<dbReference type="GO" id="GO:0098632">
    <property type="term" value="F:cell-cell adhesion mediator activity"/>
    <property type="evidence" value="ECO:0007669"/>
    <property type="project" value="TreeGrafter"/>
</dbReference>